<comment type="caution">
    <text evidence="1">The sequence shown here is derived from an EMBL/GenBank/DDBJ whole genome shotgun (WGS) entry which is preliminary data.</text>
</comment>
<dbReference type="AlphaFoldDB" id="A0A371H6D9"/>
<proteinExistence type="predicted"/>
<organism evidence="1 2">
    <name type="scientific">Mucuna pruriens</name>
    <name type="common">Velvet bean</name>
    <name type="synonym">Dolichos pruriens</name>
    <dbReference type="NCBI Taxonomy" id="157652"/>
    <lineage>
        <taxon>Eukaryota</taxon>
        <taxon>Viridiplantae</taxon>
        <taxon>Streptophyta</taxon>
        <taxon>Embryophyta</taxon>
        <taxon>Tracheophyta</taxon>
        <taxon>Spermatophyta</taxon>
        <taxon>Magnoliopsida</taxon>
        <taxon>eudicotyledons</taxon>
        <taxon>Gunneridae</taxon>
        <taxon>Pentapetalae</taxon>
        <taxon>rosids</taxon>
        <taxon>fabids</taxon>
        <taxon>Fabales</taxon>
        <taxon>Fabaceae</taxon>
        <taxon>Papilionoideae</taxon>
        <taxon>50 kb inversion clade</taxon>
        <taxon>NPAAA clade</taxon>
        <taxon>indigoferoid/millettioid clade</taxon>
        <taxon>Phaseoleae</taxon>
        <taxon>Mucuna</taxon>
    </lineage>
</organism>
<dbReference type="EMBL" id="QJKJ01003484">
    <property type="protein sequence ID" value="RDX98266.1"/>
    <property type="molecule type" value="Genomic_DNA"/>
</dbReference>
<gene>
    <name evidence="1" type="ORF">CR513_18834</name>
</gene>
<sequence>MVVTYKDWHDMLPFALHGYRTSIGISTGATPYSLVYGTEAVCPVEVEIPSLRVLAEAKVDDVEWIQSRLDHLNLIEEKRLTTICHGQLYQRRIKNTFDRRVRPQAFKEWDLVLKKRFAQLQGLARQGPYTVKHAFSRGALVLVDSEGQELKHQVNVDAIKLFYP</sequence>
<keyword evidence="2" id="KW-1185">Reference proteome</keyword>
<dbReference type="PANTHER" id="PTHR48475">
    <property type="entry name" value="RIBONUCLEASE H"/>
    <property type="match status" value="1"/>
</dbReference>
<feature type="non-terminal residue" evidence="1">
    <location>
        <position position="1"/>
    </location>
</feature>
<dbReference type="OrthoDB" id="5596291at2759"/>
<dbReference type="GO" id="GO:0003676">
    <property type="term" value="F:nucleic acid binding"/>
    <property type="evidence" value="ECO:0007669"/>
    <property type="project" value="InterPro"/>
</dbReference>
<reference evidence="1" key="1">
    <citation type="submission" date="2018-05" db="EMBL/GenBank/DDBJ databases">
        <title>Draft genome of Mucuna pruriens seed.</title>
        <authorList>
            <person name="Nnadi N.E."/>
            <person name="Vos R."/>
            <person name="Hasami M.H."/>
            <person name="Devisetty U.K."/>
            <person name="Aguiy J.C."/>
        </authorList>
    </citation>
    <scope>NUCLEOTIDE SEQUENCE [LARGE SCALE GENOMIC DNA]</scope>
    <source>
        <strain evidence="1">JCA_2017</strain>
    </source>
</reference>
<protein>
    <submittedName>
        <fullName evidence="1">Uncharacterized protein</fullName>
    </submittedName>
</protein>
<dbReference type="InterPro" id="IPR036397">
    <property type="entry name" value="RNaseH_sf"/>
</dbReference>
<name>A0A371H6D9_MUCPR</name>
<accession>A0A371H6D9</accession>
<evidence type="ECO:0000313" key="2">
    <source>
        <dbReference type="Proteomes" id="UP000257109"/>
    </source>
</evidence>
<dbReference type="Gene3D" id="3.30.420.10">
    <property type="entry name" value="Ribonuclease H-like superfamily/Ribonuclease H"/>
    <property type="match status" value="1"/>
</dbReference>
<dbReference type="Proteomes" id="UP000257109">
    <property type="component" value="Unassembled WGS sequence"/>
</dbReference>
<evidence type="ECO:0000313" key="1">
    <source>
        <dbReference type="EMBL" id="RDX98266.1"/>
    </source>
</evidence>
<dbReference type="PANTHER" id="PTHR48475:SF1">
    <property type="entry name" value="RNASE H TYPE-1 DOMAIN-CONTAINING PROTEIN"/>
    <property type="match status" value="1"/>
</dbReference>